<protein>
    <submittedName>
        <fullName evidence="1">Uncharacterized protein</fullName>
    </submittedName>
</protein>
<sequence length="83" mass="9122">MPHPDQRPAASAADHRAMLSLVTRHEPPIADVLHAIEALATKVDRLHALLSPRQSALTLDPDEIARTMAQLRQARPLPKETPP</sequence>
<comment type="caution">
    <text evidence="1">The sequence shown here is derived from an EMBL/GenBank/DDBJ whole genome shotgun (WGS) entry which is preliminary data.</text>
</comment>
<dbReference type="AlphaFoldDB" id="A0A6L8MF65"/>
<organism evidence="1 2">
    <name type="scientific">Duganella lactea</name>
    <dbReference type="NCBI Taxonomy" id="2692173"/>
    <lineage>
        <taxon>Bacteria</taxon>
        <taxon>Pseudomonadati</taxon>
        <taxon>Pseudomonadota</taxon>
        <taxon>Betaproteobacteria</taxon>
        <taxon>Burkholderiales</taxon>
        <taxon>Oxalobacteraceae</taxon>
        <taxon>Telluria group</taxon>
        <taxon>Duganella</taxon>
    </lineage>
</organism>
<dbReference type="EMBL" id="WWCP01000002">
    <property type="protein sequence ID" value="MYM81144.1"/>
    <property type="molecule type" value="Genomic_DNA"/>
</dbReference>
<gene>
    <name evidence="1" type="ORF">GTP44_04125</name>
</gene>
<dbReference type="RefSeq" id="WP_161018435.1">
    <property type="nucleotide sequence ID" value="NZ_WWCP01000002.1"/>
</dbReference>
<accession>A0A6L8MF65</accession>
<reference evidence="1 2" key="1">
    <citation type="submission" date="2019-12" db="EMBL/GenBank/DDBJ databases">
        <title>Novel species isolated from a subtropical stream in China.</title>
        <authorList>
            <person name="Lu H."/>
        </authorList>
    </citation>
    <scope>NUCLEOTIDE SEQUENCE [LARGE SCALE GENOMIC DNA]</scope>
    <source>
        <strain evidence="1 2">FT50W</strain>
    </source>
</reference>
<proteinExistence type="predicted"/>
<name>A0A6L8MF65_9BURK</name>
<dbReference type="Proteomes" id="UP000474565">
    <property type="component" value="Unassembled WGS sequence"/>
</dbReference>
<evidence type="ECO:0000313" key="2">
    <source>
        <dbReference type="Proteomes" id="UP000474565"/>
    </source>
</evidence>
<evidence type="ECO:0000313" key="1">
    <source>
        <dbReference type="EMBL" id="MYM81144.1"/>
    </source>
</evidence>